<protein>
    <submittedName>
        <fullName evidence="3">Uncharacterized protein</fullName>
    </submittedName>
</protein>
<evidence type="ECO:0000313" key="4">
    <source>
        <dbReference type="Proteomes" id="UP000199459"/>
    </source>
</evidence>
<feature type="transmembrane region" description="Helical" evidence="2">
    <location>
        <begin position="517"/>
        <end position="544"/>
    </location>
</feature>
<gene>
    <name evidence="3" type="ORF">SAMN05216325_1138</name>
</gene>
<dbReference type="RefSeq" id="WP_090632272.1">
    <property type="nucleotide sequence ID" value="NZ_FOCP01000013.1"/>
</dbReference>
<dbReference type="Proteomes" id="UP000199459">
    <property type="component" value="Unassembled WGS sequence"/>
</dbReference>
<feature type="transmembrane region" description="Helical" evidence="2">
    <location>
        <begin position="191"/>
        <end position="210"/>
    </location>
</feature>
<feature type="region of interest" description="Disordered" evidence="1">
    <location>
        <begin position="123"/>
        <end position="145"/>
    </location>
</feature>
<keyword evidence="2" id="KW-0472">Membrane</keyword>
<accession>A0A1H8FF71</accession>
<keyword evidence="2" id="KW-0812">Transmembrane</keyword>
<evidence type="ECO:0000256" key="2">
    <source>
        <dbReference type="SAM" id="Phobius"/>
    </source>
</evidence>
<evidence type="ECO:0000313" key="3">
    <source>
        <dbReference type="EMBL" id="SEN30276.1"/>
    </source>
</evidence>
<dbReference type="EMBL" id="FOCP01000013">
    <property type="protein sequence ID" value="SEN30276.1"/>
    <property type="molecule type" value="Genomic_DNA"/>
</dbReference>
<evidence type="ECO:0000256" key="1">
    <source>
        <dbReference type="SAM" id="MobiDB-lite"/>
    </source>
</evidence>
<feature type="transmembrane region" description="Helical" evidence="2">
    <location>
        <begin position="286"/>
        <end position="311"/>
    </location>
</feature>
<organism evidence="3 4">
    <name type="scientific">Nitrosomonas marina</name>
    <dbReference type="NCBI Taxonomy" id="917"/>
    <lineage>
        <taxon>Bacteria</taxon>
        <taxon>Pseudomonadati</taxon>
        <taxon>Pseudomonadota</taxon>
        <taxon>Betaproteobacteria</taxon>
        <taxon>Nitrosomonadales</taxon>
        <taxon>Nitrosomonadaceae</taxon>
        <taxon>Nitrosomonas</taxon>
    </lineage>
</organism>
<dbReference type="AlphaFoldDB" id="A0A1H8FF71"/>
<name>A0A1H8FF71_9PROT</name>
<sequence length="577" mass="67096">MTATKKNQFCDKIKSYIYRRRIEDKKKVLDSNVPIINKNIESDIHKFQDGIPAYERKRYFNDIENRRISQEDRRKNDDSISIYDRNKSFNDIEDRRRNREDRRKKDVSIPVFDRKKRLSNIEDRRINEKDRRKKDSSIYGDRRKEPGDRRKIKGLFLEDLINLVNVLRDEQTTLINFIADKEQKRISILRFQLAAIAILGISTIASLPLLNEILSPDRINIMTKSQESDQQLNPQTKAILYTDTINLLKTSAPTVEQTETKPISTVESVNSESSTEQKKLFDMTGVILMFCMFNIAGSLAVIAVSLINVAVVRYVLSIKSNITLAVRQLNCNREAIQRAITAQLCGAYPTGLEYKNKNEWSIGNTLYLTHNKFPVDNTSLRHSFFRRYRNKLLIRCYKIFNYFFSAKLKECNDENCEEKNKKFVEKCITLTFSDNEVVHYPVDKYGAIYTSPDKRIPDSFLERILSLGYRSCYVQSADMWAVVASCITTTLVSLLLPLGNFYLWFVTKGIEYDSLNFIFFEISVPSFIALSFASLGLIITYFFAKHFSKIIYSYLNKLIDIVTNDSDYSPKKVKTLL</sequence>
<reference evidence="3 4" key="1">
    <citation type="submission" date="2016-10" db="EMBL/GenBank/DDBJ databases">
        <authorList>
            <person name="de Groot N.N."/>
        </authorList>
    </citation>
    <scope>NUCLEOTIDE SEQUENCE [LARGE SCALE GENOMIC DNA]</scope>
    <source>
        <strain evidence="3 4">Nm22</strain>
    </source>
</reference>
<feature type="transmembrane region" description="Helical" evidence="2">
    <location>
        <begin position="480"/>
        <end position="505"/>
    </location>
</feature>
<keyword evidence="2" id="KW-1133">Transmembrane helix</keyword>
<proteinExistence type="predicted"/>